<dbReference type="Gene3D" id="1.20.1270.10">
    <property type="match status" value="1"/>
</dbReference>
<feature type="compositionally biased region" description="Acidic residues" evidence="3">
    <location>
        <begin position="626"/>
        <end position="636"/>
    </location>
</feature>
<comment type="caution">
    <text evidence="4">The sequence shown here is derived from an EMBL/GenBank/DDBJ whole genome shotgun (WGS) entry which is preliminary data.</text>
</comment>
<dbReference type="Gene3D" id="2.60.34.10">
    <property type="entry name" value="Substrate Binding Domain Of DNAk, Chain A, domain 1"/>
    <property type="match status" value="1"/>
</dbReference>
<sequence>MGKIIGIDLGTTNSCVSVMEGNEPVVIPNSEGRRTTPSIVAFTENGERKVGDPAKRQAITNPHRTVFSIKRFMGETFDRVTKEVGRVPYKVIKGDNNTPRVQIDDRNYTPQEISAMVLQKMKKTAEDYLGQSVTEAVITVPAYFSDSQRQATKEAGEIAGLTVKRIINEPTAAALAYGLDKKNKDIKVAVFDLGGGTFDISILELGDGVFEVKSTNGDTHLGGDDFDHNIIDWLAEEFKNDEGIDLRKDPMALQRLKEAAEKAKIELSSSTSTEINLPYIMPVDGIPKHLVRTLSRSKFEQLNDKLIRSTIDPCRQALKDAGLTTADIDEVILVGGSTRIPAIQKIVEDFFGKAPSKGVNPDEVVAVGAAIQGGVLTGEVKDVLLLDVTPLSLGIETLGGVMTRLIESNTTIPTKKSEVFSTASDHQPSVEIHILQGERPMARDNKSIGRFHLDGIPPAPRGIPQIEVTFDIDANGILHVSAKDKGTGKSQQIRIEASSGLSEDEIRRMKDEATANAETDRKAKEEVDKLNSADAMIFQTEKQLKEFGDKLPAEKKVPIEKALEELKEAHKNRNIAGIDAALASLNSAWSAASEEMYKASHASGQPAGDPASAAGDGGSSKGPDQEVTDVDFEEVK</sequence>
<dbReference type="PROSITE" id="PS00329">
    <property type="entry name" value="HSP70_2"/>
    <property type="match status" value="1"/>
</dbReference>
<evidence type="ECO:0000256" key="2">
    <source>
        <dbReference type="ARBA" id="ARBA00022840"/>
    </source>
</evidence>
<dbReference type="EMBL" id="VSSQ01000048">
    <property type="protein sequence ID" value="MPL69608.1"/>
    <property type="molecule type" value="Genomic_DNA"/>
</dbReference>
<evidence type="ECO:0000256" key="1">
    <source>
        <dbReference type="ARBA" id="ARBA00022741"/>
    </source>
</evidence>
<dbReference type="PRINTS" id="PR00301">
    <property type="entry name" value="HEATSHOCK70"/>
</dbReference>
<dbReference type="Gene3D" id="3.30.420.40">
    <property type="match status" value="2"/>
</dbReference>
<accession>A0A644TRK8</accession>
<dbReference type="PANTHER" id="PTHR19375">
    <property type="entry name" value="HEAT SHOCK PROTEIN 70KDA"/>
    <property type="match status" value="1"/>
</dbReference>
<dbReference type="GO" id="GO:0140662">
    <property type="term" value="F:ATP-dependent protein folding chaperone"/>
    <property type="evidence" value="ECO:0007669"/>
    <property type="project" value="InterPro"/>
</dbReference>
<dbReference type="InterPro" id="IPR013126">
    <property type="entry name" value="Hsp_70_fam"/>
</dbReference>
<reference evidence="4" key="1">
    <citation type="submission" date="2019-08" db="EMBL/GenBank/DDBJ databases">
        <authorList>
            <person name="Kucharzyk K."/>
            <person name="Murdoch R.W."/>
            <person name="Higgins S."/>
            <person name="Loffler F."/>
        </authorList>
    </citation>
    <scope>NUCLEOTIDE SEQUENCE</scope>
</reference>
<gene>
    <name evidence="4" type="primary">dnaK_10</name>
    <name evidence="4" type="ORF">SDC9_15355</name>
</gene>
<proteinExistence type="inferred from homology"/>
<evidence type="ECO:0000313" key="4">
    <source>
        <dbReference type="EMBL" id="MPL69608.1"/>
    </source>
</evidence>
<dbReference type="CDD" id="cd10234">
    <property type="entry name" value="ASKHA_NBD_HSP70_DnaK-like"/>
    <property type="match status" value="1"/>
</dbReference>
<protein>
    <submittedName>
        <fullName evidence="4">Chaperone protein DnaK</fullName>
    </submittedName>
</protein>
<feature type="compositionally biased region" description="Low complexity" evidence="3">
    <location>
        <begin position="602"/>
        <end position="614"/>
    </location>
</feature>
<dbReference type="PROSITE" id="PS01036">
    <property type="entry name" value="HSP70_3"/>
    <property type="match status" value="1"/>
</dbReference>
<dbReference type="FunFam" id="2.60.34.10:FF:000014">
    <property type="entry name" value="Chaperone protein DnaK HSP70"/>
    <property type="match status" value="1"/>
</dbReference>
<dbReference type="GO" id="GO:0051082">
    <property type="term" value="F:unfolded protein binding"/>
    <property type="evidence" value="ECO:0007669"/>
    <property type="project" value="InterPro"/>
</dbReference>
<name>A0A644TRK8_9ZZZZ</name>
<feature type="region of interest" description="Disordered" evidence="3">
    <location>
        <begin position="592"/>
        <end position="636"/>
    </location>
</feature>
<keyword evidence="1" id="KW-0547">Nucleotide-binding</keyword>
<evidence type="ECO:0000256" key="3">
    <source>
        <dbReference type="SAM" id="MobiDB-lite"/>
    </source>
</evidence>
<dbReference type="GO" id="GO:0005524">
    <property type="term" value="F:ATP binding"/>
    <property type="evidence" value="ECO:0007669"/>
    <property type="project" value="UniProtKB-KW"/>
</dbReference>
<dbReference type="Gene3D" id="3.90.640.10">
    <property type="entry name" value="Actin, Chain A, domain 4"/>
    <property type="match status" value="1"/>
</dbReference>
<dbReference type="SUPFAM" id="SSF100920">
    <property type="entry name" value="Heat shock protein 70kD (HSP70), peptide-binding domain"/>
    <property type="match status" value="1"/>
</dbReference>
<dbReference type="InterPro" id="IPR029048">
    <property type="entry name" value="HSP70_C_sf"/>
</dbReference>
<organism evidence="4">
    <name type="scientific">bioreactor metagenome</name>
    <dbReference type="NCBI Taxonomy" id="1076179"/>
    <lineage>
        <taxon>unclassified sequences</taxon>
        <taxon>metagenomes</taxon>
        <taxon>ecological metagenomes</taxon>
    </lineage>
</organism>
<dbReference type="InterPro" id="IPR029047">
    <property type="entry name" value="HSP70_peptide-bd_sf"/>
</dbReference>
<dbReference type="AlphaFoldDB" id="A0A644TRK8"/>
<dbReference type="Pfam" id="PF00012">
    <property type="entry name" value="HSP70"/>
    <property type="match status" value="1"/>
</dbReference>
<dbReference type="SUPFAM" id="SSF53067">
    <property type="entry name" value="Actin-like ATPase domain"/>
    <property type="match status" value="2"/>
</dbReference>
<dbReference type="NCBIfam" id="NF001413">
    <property type="entry name" value="PRK00290.1"/>
    <property type="match status" value="1"/>
</dbReference>
<dbReference type="SUPFAM" id="SSF100934">
    <property type="entry name" value="Heat shock protein 70kD (HSP70), C-terminal subdomain"/>
    <property type="match status" value="1"/>
</dbReference>
<dbReference type="NCBIfam" id="TIGR02350">
    <property type="entry name" value="prok_dnaK"/>
    <property type="match status" value="1"/>
</dbReference>
<dbReference type="NCBIfam" id="NF003520">
    <property type="entry name" value="PRK05183.1"/>
    <property type="match status" value="1"/>
</dbReference>
<dbReference type="PROSITE" id="PS00297">
    <property type="entry name" value="HSP70_1"/>
    <property type="match status" value="1"/>
</dbReference>
<dbReference type="FunFam" id="3.90.640.10:FF:000003">
    <property type="entry name" value="Molecular chaperone DnaK"/>
    <property type="match status" value="1"/>
</dbReference>
<dbReference type="InterPro" id="IPR043129">
    <property type="entry name" value="ATPase_NBD"/>
</dbReference>
<dbReference type="HAMAP" id="MF_00332">
    <property type="entry name" value="DnaK"/>
    <property type="match status" value="1"/>
</dbReference>
<keyword evidence="2" id="KW-0067">ATP-binding</keyword>
<dbReference type="InterPro" id="IPR012725">
    <property type="entry name" value="Chaperone_DnaK"/>
</dbReference>
<dbReference type="FunFam" id="3.30.420.40:FF:000004">
    <property type="entry name" value="Molecular chaperone DnaK"/>
    <property type="match status" value="1"/>
</dbReference>
<dbReference type="FunFam" id="1.20.1270.10:FF:000001">
    <property type="entry name" value="Molecular chaperone DnaK"/>
    <property type="match status" value="1"/>
</dbReference>
<dbReference type="InterPro" id="IPR018181">
    <property type="entry name" value="Heat_shock_70_CS"/>
</dbReference>